<accession>A0A5B7J6K8</accession>
<protein>
    <submittedName>
        <fullName evidence="2">Uncharacterized protein</fullName>
    </submittedName>
</protein>
<dbReference type="AlphaFoldDB" id="A0A5B7J6K8"/>
<gene>
    <name evidence="2" type="ORF">E2C01_083435</name>
</gene>
<feature type="region of interest" description="Disordered" evidence="1">
    <location>
        <begin position="1"/>
        <end position="71"/>
    </location>
</feature>
<keyword evidence="3" id="KW-1185">Reference proteome</keyword>
<dbReference type="Proteomes" id="UP000324222">
    <property type="component" value="Unassembled WGS sequence"/>
</dbReference>
<sequence length="71" mass="7923">MRITNISVEDSSDENDDDTRNTKAGSHETVASNSRNLLSPCRQVIRGVREAGGREEHSQGEGTENRGWRRP</sequence>
<organism evidence="2 3">
    <name type="scientific">Portunus trituberculatus</name>
    <name type="common">Swimming crab</name>
    <name type="synonym">Neptunus trituberculatus</name>
    <dbReference type="NCBI Taxonomy" id="210409"/>
    <lineage>
        <taxon>Eukaryota</taxon>
        <taxon>Metazoa</taxon>
        <taxon>Ecdysozoa</taxon>
        <taxon>Arthropoda</taxon>
        <taxon>Crustacea</taxon>
        <taxon>Multicrustacea</taxon>
        <taxon>Malacostraca</taxon>
        <taxon>Eumalacostraca</taxon>
        <taxon>Eucarida</taxon>
        <taxon>Decapoda</taxon>
        <taxon>Pleocyemata</taxon>
        <taxon>Brachyura</taxon>
        <taxon>Eubrachyura</taxon>
        <taxon>Portunoidea</taxon>
        <taxon>Portunidae</taxon>
        <taxon>Portuninae</taxon>
        <taxon>Portunus</taxon>
    </lineage>
</organism>
<reference evidence="2 3" key="1">
    <citation type="submission" date="2019-05" db="EMBL/GenBank/DDBJ databases">
        <title>Another draft genome of Portunus trituberculatus and its Hox gene families provides insights of decapod evolution.</title>
        <authorList>
            <person name="Jeong J.-H."/>
            <person name="Song I."/>
            <person name="Kim S."/>
            <person name="Choi T."/>
            <person name="Kim D."/>
            <person name="Ryu S."/>
            <person name="Kim W."/>
        </authorList>
    </citation>
    <scope>NUCLEOTIDE SEQUENCE [LARGE SCALE GENOMIC DNA]</scope>
    <source>
        <tissue evidence="2">Muscle</tissue>
    </source>
</reference>
<proteinExistence type="predicted"/>
<evidence type="ECO:0000256" key="1">
    <source>
        <dbReference type="SAM" id="MobiDB-lite"/>
    </source>
</evidence>
<evidence type="ECO:0000313" key="3">
    <source>
        <dbReference type="Proteomes" id="UP000324222"/>
    </source>
</evidence>
<comment type="caution">
    <text evidence="2">The sequence shown here is derived from an EMBL/GenBank/DDBJ whole genome shotgun (WGS) entry which is preliminary data.</text>
</comment>
<name>A0A5B7J6K8_PORTR</name>
<evidence type="ECO:0000313" key="2">
    <source>
        <dbReference type="EMBL" id="MPC88528.1"/>
    </source>
</evidence>
<feature type="compositionally biased region" description="Basic and acidic residues" evidence="1">
    <location>
        <begin position="47"/>
        <end position="71"/>
    </location>
</feature>
<dbReference type="EMBL" id="VSRR010078078">
    <property type="protein sequence ID" value="MPC88528.1"/>
    <property type="molecule type" value="Genomic_DNA"/>
</dbReference>